<dbReference type="RefSeq" id="WP_397404688.1">
    <property type="nucleotide sequence ID" value="NZ_JBIRYI010000007.1"/>
</dbReference>
<reference evidence="1 2" key="1">
    <citation type="submission" date="2024-10" db="EMBL/GenBank/DDBJ databases">
        <title>The Natural Products Discovery Center: Release of the First 8490 Sequenced Strains for Exploring Actinobacteria Biosynthetic Diversity.</title>
        <authorList>
            <person name="Kalkreuter E."/>
            <person name="Kautsar S.A."/>
            <person name="Yang D."/>
            <person name="Bader C.D."/>
            <person name="Teijaro C.N."/>
            <person name="Fluegel L."/>
            <person name="Davis C.M."/>
            <person name="Simpson J.R."/>
            <person name="Lauterbach L."/>
            <person name="Steele A.D."/>
            <person name="Gui C."/>
            <person name="Meng S."/>
            <person name="Li G."/>
            <person name="Viehrig K."/>
            <person name="Ye F."/>
            <person name="Su P."/>
            <person name="Kiefer A.F."/>
            <person name="Nichols A."/>
            <person name="Cepeda A.J."/>
            <person name="Yan W."/>
            <person name="Fan B."/>
            <person name="Jiang Y."/>
            <person name="Adhikari A."/>
            <person name="Zheng C.-J."/>
            <person name="Schuster L."/>
            <person name="Cowan T.M."/>
            <person name="Smanski M.J."/>
            <person name="Chevrette M.G."/>
            <person name="De Carvalho L.P.S."/>
            <person name="Shen B."/>
        </authorList>
    </citation>
    <scope>NUCLEOTIDE SEQUENCE [LARGE SCALE GENOMIC DNA]</scope>
    <source>
        <strain evidence="1 2">NPDC019481</strain>
    </source>
</reference>
<evidence type="ECO:0000313" key="1">
    <source>
        <dbReference type="EMBL" id="MFI2487730.1"/>
    </source>
</evidence>
<evidence type="ECO:0000313" key="2">
    <source>
        <dbReference type="Proteomes" id="UP001611580"/>
    </source>
</evidence>
<dbReference type="EMBL" id="JBIRYI010000007">
    <property type="protein sequence ID" value="MFI2487730.1"/>
    <property type="molecule type" value="Genomic_DNA"/>
</dbReference>
<dbReference type="SUPFAM" id="SSF53474">
    <property type="entry name" value="alpha/beta-Hydrolases"/>
    <property type="match status" value="1"/>
</dbReference>
<organism evidence="1 2">
    <name type="scientific">Promicromonospora kroppenstedtii</name>
    <dbReference type="NCBI Taxonomy" id="440482"/>
    <lineage>
        <taxon>Bacteria</taxon>
        <taxon>Bacillati</taxon>
        <taxon>Actinomycetota</taxon>
        <taxon>Actinomycetes</taxon>
        <taxon>Micrococcales</taxon>
        <taxon>Promicromonosporaceae</taxon>
        <taxon>Promicromonospora</taxon>
    </lineage>
</organism>
<sequence>MTTWQISTSTGDPGRVATVLPGSGYTAQGPVLWYAAKVLHAAGWTVRTFSWDEHSPDWGHARRVYGESLRQAAVPDGGLHLVVAKSLGSFALPVAAELGLPGAWLTPVLTGDAAGPVRHAVAAGTAPTLLVGGTADPLWDGDVAAASGAQVLEVEDADHSLEVHDWRRSHEILTRVTAAVEEFAARL</sequence>
<dbReference type="InterPro" id="IPR029058">
    <property type="entry name" value="AB_hydrolase_fold"/>
</dbReference>
<gene>
    <name evidence="1" type="ORF">ACH47X_12505</name>
</gene>
<keyword evidence="2" id="KW-1185">Reference proteome</keyword>
<dbReference type="Gene3D" id="3.40.50.1820">
    <property type="entry name" value="alpha/beta hydrolase"/>
    <property type="match status" value="1"/>
</dbReference>
<comment type="caution">
    <text evidence="1">The sequence shown here is derived from an EMBL/GenBank/DDBJ whole genome shotgun (WGS) entry which is preliminary data.</text>
</comment>
<dbReference type="Proteomes" id="UP001611580">
    <property type="component" value="Unassembled WGS sequence"/>
</dbReference>
<evidence type="ECO:0008006" key="3">
    <source>
        <dbReference type="Google" id="ProtNLM"/>
    </source>
</evidence>
<proteinExistence type="predicted"/>
<accession>A0ABW7XKU0</accession>
<protein>
    <recommendedName>
        <fullName evidence="3">Alpha/beta hydrolase family protein</fullName>
    </recommendedName>
</protein>
<name>A0ABW7XKU0_9MICO</name>